<dbReference type="EMBL" id="GL870955">
    <property type="protein sequence ID" value="EGC39586.1"/>
    <property type="molecule type" value="Genomic_DNA"/>
</dbReference>
<accession>F0Z920</accession>
<evidence type="ECO:0008006" key="4">
    <source>
        <dbReference type="Google" id="ProtNLM"/>
    </source>
</evidence>
<dbReference type="GeneID" id="10509826"/>
<proteinExistence type="predicted"/>
<dbReference type="RefSeq" id="XP_003283921.1">
    <property type="nucleotide sequence ID" value="XM_003283873.1"/>
</dbReference>
<evidence type="ECO:0000313" key="3">
    <source>
        <dbReference type="Proteomes" id="UP000001064"/>
    </source>
</evidence>
<dbReference type="CDD" id="cd01951">
    <property type="entry name" value="lectin_L-type"/>
    <property type="match status" value="1"/>
</dbReference>
<dbReference type="Proteomes" id="UP000001064">
    <property type="component" value="Unassembled WGS sequence"/>
</dbReference>
<feature type="compositionally biased region" description="Low complexity" evidence="1">
    <location>
        <begin position="80"/>
        <end position="102"/>
    </location>
</feature>
<evidence type="ECO:0000313" key="2">
    <source>
        <dbReference type="EMBL" id="EGC39586.1"/>
    </source>
</evidence>
<dbReference type="eggNOG" id="ENOG502RHA8">
    <property type="taxonomic scope" value="Eukaryota"/>
</dbReference>
<evidence type="ECO:0000256" key="1">
    <source>
        <dbReference type="SAM" id="MobiDB-lite"/>
    </source>
</evidence>
<dbReference type="OrthoDB" id="409136at2759"/>
<dbReference type="InterPro" id="IPR051136">
    <property type="entry name" value="Intracellular_Lectin-GPT"/>
</dbReference>
<protein>
    <recommendedName>
        <fullName evidence="4">Legume lectin domain-containing protein</fullName>
    </recommendedName>
</protein>
<dbReference type="InterPro" id="IPR013320">
    <property type="entry name" value="ConA-like_dom_sf"/>
</dbReference>
<dbReference type="InParanoid" id="F0Z920"/>
<sequence>NNNNNLDQEKNEKLFFSVFRNIFLFNYIMKYNRVFKFNKLTSKGNGNSFFINSNGNQIFTKREMLKRYHSINPLVQRGRNNYLNNTTNPINNNNNNNNNNDNDNNEEDEELKNIVSFQIINYRDQVGSVWSNIKIPFKSDLLIKFSFEITTETHNGNAGGDGFALVFQGEGNHITTSTNLGGESIGYSGLKGYCAVEFDTYRNENEPNGNHISLQGTNESNILSSNHKYSLACKSPTFEIKDGNLHNVEITFHRESTSISVVVDSVELLSNIHVPNLVGVQNSYVGVTAASGYFYSHHRINSLEI</sequence>
<name>F0Z920_DICPU</name>
<dbReference type="VEuPathDB" id="AmoebaDB:DICPUDRAFT_19917"/>
<dbReference type="PANTHER" id="PTHR12223:SF19">
    <property type="entry name" value="LEGUME LECTIN DOMAIN-CONTAINING PROTEIN"/>
    <property type="match status" value="1"/>
</dbReference>
<dbReference type="OMA" id="YSHHRIN"/>
<keyword evidence="3" id="KW-1185">Reference proteome</keyword>
<dbReference type="Gene3D" id="2.60.120.200">
    <property type="match status" value="1"/>
</dbReference>
<dbReference type="InterPro" id="IPR056573">
    <property type="entry name" value="Lectin_L-type_dom"/>
</dbReference>
<gene>
    <name evidence="2" type="ORF">DICPUDRAFT_19917</name>
</gene>
<feature type="non-terminal residue" evidence="2">
    <location>
        <position position="305"/>
    </location>
</feature>
<dbReference type="SUPFAM" id="SSF49899">
    <property type="entry name" value="Concanavalin A-like lectins/glucanases"/>
    <property type="match status" value="1"/>
</dbReference>
<dbReference type="AlphaFoldDB" id="F0Z920"/>
<organism evidence="2 3">
    <name type="scientific">Dictyostelium purpureum</name>
    <name type="common">Slime mold</name>
    <dbReference type="NCBI Taxonomy" id="5786"/>
    <lineage>
        <taxon>Eukaryota</taxon>
        <taxon>Amoebozoa</taxon>
        <taxon>Evosea</taxon>
        <taxon>Eumycetozoa</taxon>
        <taxon>Dictyostelia</taxon>
        <taxon>Dictyosteliales</taxon>
        <taxon>Dictyosteliaceae</taxon>
        <taxon>Dictyostelium</taxon>
    </lineage>
</organism>
<dbReference type="KEGG" id="dpp:DICPUDRAFT_19917"/>
<reference evidence="3" key="1">
    <citation type="journal article" date="2011" name="Genome Biol.">
        <title>Comparative genomics of the social amoebae Dictyostelium discoideum and Dictyostelium purpureum.</title>
        <authorList>
            <consortium name="US DOE Joint Genome Institute (JGI-PGF)"/>
            <person name="Sucgang R."/>
            <person name="Kuo A."/>
            <person name="Tian X."/>
            <person name="Salerno W."/>
            <person name="Parikh A."/>
            <person name="Feasley C.L."/>
            <person name="Dalin E."/>
            <person name="Tu H."/>
            <person name="Huang E."/>
            <person name="Barry K."/>
            <person name="Lindquist E."/>
            <person name="Shapiro H."/>
            <person name="Bruce D."/>
            <person name="Schmutz J."/>
            <person name="Salamov A."/>
            <person name="Fey P."/>
            <person name="Gaudet P."/>
            <person name="Anjard C."/>
            <person name="Babu M.M."/>
            <person name="Basu S."/>
            <person name="Bushmanova Y."/>
            <person name="van der Wel H."/>
            <person name="Katoh-Kurasawa M."/>
            <person name="Dinh C."/>
            <person name="Coutinho P.M."/>
            <person name="Saito T."/>
            <person name="Elias M."/>
            <person name="Schaap P."/>
            <person name="Kay R.R."/>
            <person name="Henrissat B."/>
            <person name="Eichinger L."/>
            <person name="Rivero F."/>
            <person name="Putnam N.H."/>
            <person name="West C.M."/>
            <person name="Loomis W.F."/>
            <person name="Chisholm R.L."/>
            <person name="Shaulsky G."/>
            <person name="Strassmann J.E."/>
            <person name="Queller D.C."/>
            <person name="Kuspa A."/>
            <person name="Grigoriev I.V."/>
        </authorList>
    </citation>
    <scope>NUCLEOTIDE SEQUENCE [LARGE SCALE GENOMIC DNA]</scope>
    <source>
        <strain evidence="3">QSDP1</strain>
    </source>
</reference>
<feature type="region of interest" description="Disordered" evidence="1">
    <location>
        <begin position="78"/>
        <end position="106"/>
    </location>
</feature>
<feature type="non-terminal residue" evidence="2">
    <location>
        <position position="1"/>
    </location>
</feature>
<dbReference type="FunCoup" id="F0Z920">
    <property type="interactions" value="1"/>
</dbReference>
<dbReference type="PANTHER" id="PTHR12223">
    <property type="entry name" value="VESICULAR MANNOSE-BINDING LECTIN"/>
    <property type="match status" value="1"/>
</dbReference>